<evidence type="ECO:0000259" key="1">
    <source>
        <dbReference type="PROSITE" id="PS50042"/>
    </source>
</evidence>
<dbReference type="RefSeq" id="WP_076837502.1">
    <property type="nucleotide sequence ID" value="NZ_CP019434.1"/>
</dbReference>
<dbReference type="PANTHER" id="PTHR24567">
    <property type="entry name" value="CRP FAMILY TRANSCRIPTIONAL REGULATORY PROTEIN"/>
    <property type="match status" value="1"/>
</dbReference>
<proteinExistence type="predicted"/>
<accession>A0A1P8UJ63</accession>
<sequence length="160" mass="17954">MLNKKLIDQIRNSPLAQDLTERDCGFLEQVMEQRMLGKDEYLLREGETDDTLHIIVSGRLAVTKDAAGESITLHVMGAGSLAGEMGFVDGAAHSASIVAQEPTVVISLKREDFEKLVPEHPNLVYHFMRAIVRLGHATLKRMNLQYVEMSNYITQTHGRY</sequence>
<dbReference type="AlphaFoldDB" id="A0A1P8UJ63"/>
<dbReference type="InterPro" id="IPR050397">
    <property type="entry name" value="Env_Response_Regulators"/>
</dbReference>
<feature type="domain" description="Cyclic nucleotide-binding" evidence="1">
    <location>
        <begin position="15"/>
        <end position="117"/>
    </location>
</feature>
<dbReference type="KEGG" id="afy:BW247_12910"/>
<dbReference type="InterPro" id="IPR014710">
    <property type="entry name" value="RmlC-like_jellyroll"/>
</dbReference>
<dbReference type="Proteomes" id="UP000243807">
    <property type="component" value="Chromosome"/>
</dbReference>
<evidence type="ECO:0000313" key="2">
    <source>
        <dbReference type="EMBL" id="APZ43878.1"/>
    </source>
</evidence>
<dbReference type="Pfam" id="PF00027">
    <property type="entry name" value="cNMP_binding"/>
    <property type="match status" value="1"/>
</dbReference>
<name>A0A1P8UJ63_9GAMM</name>
<dbReference type="GO" id="GO:0005829">
    <property type="term" value="C:cytosol"/>
    <property type="evidence" value="ECO:0007669"/>
    <property type="project" value="TreeGrafter"/>
</dbReference>
<dbReference type="PROSITE" id="PS50042">
    <property type="entry name" value="CNMP_BINDING_3"/>
    <property type="match status" value="1"/>
</dbReference>
<dbReference type="STRING" id="1765967.BW247_12910"/>
<keyword evidence="3" id="KW-1185">Reference proteome</keyword>
<gene>
    <name evidence="2" type="ORF">BW247_12910</name>
</gene>
<protein>
    <recommendedName>
        <fullName evidence="1">Cyclic nucleotide-binding domain-containing protein</fullName>
    </recommendedName>
</protein>
<organism evidence="2 3">
    <name type="scientific">Acidihalobacter ferrooxydans</name>
    <dbReference type="NCBI Taxonomy" id="1765967"/>
    <lineage>
        <taxon>Bacteria</taxon>
        <taxon>Pseudomonadati</taxon>
        <taxon>Pseudomonadota</taxon>
        <taxon>Gammaproteobacteria</taxon>
        <taxon>Chromatiales</taxon>
        <taxon>Ectothiorhodospiraceae</taxon>
        <taxon>Acidihalobacter</taxon>
    </lineage>
</organism>
<dbReference type="EMBL" id="CP019434">
    <property type="protein sequence ID" value="APZ43878.1"/>
    <property type="molecule type" value="Genomic_DNA"/>
</dbReference>
<dbReference type="CDD" id="cd00038">
    <property type="entry name" value="CAP_ED"/>
    <property type="match status" value="1"/>
</dbReference>
<evidence type="ECO:0000313" key="3">
    <source>
        <dbReference type="Proteomes" id="UP000243807"/>
    </source>
</evidence>
<dbReference type="InterPro" id="IPR018490">
    <property type="entry name" value="cNMP-bd_dom_sf"/>
</dbReference>
<dbReference type="Gene3D" id="2.60.120.10">
    <property type="entry name" value="Jelly Rolls"/>
    <property type="match status" value="1"/>
</dbReference>
<reference evidence="2 3" key="1">
    <citation type="submission" date="2017-01" db="EMBL/GenBank/DDBJ databases">
        <title>Draft sequence of Acidihalobacter ferrooxidans strain DSM 14175 (strain V8).</title>
        <authorList>
            <person name="Khaleque H.N."/>
            <person name="Ramsay J.P."/>
            <person name="Murphy R.J.T."/>
            <person name="Kaksonen A.H."/>
            <person name="Boxall N.J."/>
            <person name="Watkin E.L.J."/>
        </authorList>
    </citation>
    <scope>NUCLEOTIDE SEQUENCE [LARGE SCALE GENOMIC DNA]</scope>
    <source>
        <strain evidence="2 3">V8</strain>
    </source>
</reference>
<dbReference type="GO" id="GO:0003700">
    <property type="term" value="F:DNA-binding transcription factor activity"/>
    <property type="evidence" value="ECO:0007669"/>
    <property type="project" value="TreeGrafter"/>
</dbReference>
<dbReference type="SUPFAM" id="SSF51206">
    <property type="entry name" value="cAMP-binding domain-like"/>
    <property type="match status" value="1"/>
</dbReference>
<dbReference type="InterPro" id="IPR000595">
    <property type="entry name" value="cNMP-bd_dom"/>
</dbReference>
<dbReference type="PANTHER" id="PTHR24567:SF74">
    <property type="entry name" value="HTH-TYPE TRANSCRIPTIONAL REGULATOR ARCR"/>
    <property type="match status" value="1"/>
</dbReference>
<dbReference type="SMART" id="SM00100">
    <property type="entry name" value="cNMP"/>
    <property type="match status" value="1"/>
</dbReference>